<dbReference type="AlphaFoldDB" id="A0A9Q0P2P8"/>
<dbReference type="Proteomes" id="UP001151532">
    <property type="component" value="Chromosome 14"/>
</dbReference>
<keyword evidence="2" id="KW-1185">Reference proteome</keyword>
<dbReference type="EMBL" id="JAPFFK010000020">
    <property type="protein sequence ID" value="KAJ6680454.1"/>
    <property type="molecule type" value="Genomic_DNA"/>
</dbReference>
<gene>
    <name evidence="1" type="ORF">OIU79_020037</name>
</gene>
<sequence>MIHWKIRCFQKSFCVFFVSIETMSYWANREGGGEKNTYTTTFRQHLNVAKSRCPTLWTSPPQLREEP</sequence>
<proteinExistence type="predicted"/>
<accession>A0A9Q0P2P8</accession>
<evidence type="ECO:0000313" key="2">
    <source>
        <dbReference type="Proteomes" id="UP001151532"/>
    </source>
</evidence>
<comment type="caution">
    <text evidence="1">The sequence shown here is derived from an EMBL/GenBank/DDBJ whole genome shotgun (WGS) entry which is preliminary data.</text>
</comment>
<reference evidence="1" key="1">
    <citation type="submission" date="2022-11" db="EMBL/GenBank/DDBJ databases">
        <authorList>
            <person name="Hyden B.L."/>
            <person name="Feng K."/>
            <person name="Yates T."/>
            <person name="Jawdy S."/>
            <person name="Smart L.B."/>
            <person name="Muchero W."/>
        </authorList>
    </citation>
    <scope>NUCLEOTIDE SEQUENCE</scope>
    <source>
        <tissue evidence="1">Shoot tip</tissue>
    </source>
</reference>
<name>A0A9Q0P2P8_SALPP</name>
<evidence type="ECO:0000313" key="1">
    <source>
        <dbReference type="EMBL" id="KAJ6680454.1"/>
    </source>
</evidence>
<organism evidence="1 2">
    <name type="scientific">Salix purpurea</name>
    <name type="common">Purple osier willow</name>
    <dbReference type="NCBI Taxonomy" id="77065"/>
    <lineage>
        <taxon>Eukaryota</taxon>
        <taxon>Viridiplantae</taxon>
        <taxon>Streptophyta</taxon>
        <taxon>Embryophyta</taxon>
        <taxon>Tracheophyta</taxon>
        <taxon>Spermatophyta</taxon>
        <taxon>Magnoliopsida</taxon>
        <taxon>eudicotyledons</taxon>
        <taxon>Gunneridae</taxon>
        <taxon>Pentapetalae</taxon>
        <taxon>rosids</taxon>
        <taxon>fabids</taxon>
        <taxon>Malpighiales</taxon>
        <taxon>Salicaceae</taxon>
        <taxon>Saliceae</taxon>
        <taxon>Salix</taxon>
    </lineage>
</organism>
<reference evidence="1" key="2">
    <citation type="journal article" date="2023" name="Int. J. Mol. Sci.">
        <title>De Novo Assembly and Annotation of 11 Diverse Shrub Willow (Salix) Genomes Reveals Novel Gene Organization in Sex-Linked Regions.</title>
        <authorList>
            <person name="Hyden B."/>
            <person name="Feng K."/>
            <person name="Yates T.B."/>
            <person name="Jawdy S."/>
            <person name="Cereghino C."/>
            <person name="Smart L.B."/>
            <person name="Muchero W."/>
        </authorList>
    </citation>
    <scope>NUCLEOTIDE SEQUENCE</scope>
    <source>
        <tissue evidence="1">Shoot tip</tissue>
    </source>
</reference>
<protein>
    <submittedName>
        <fullName evidence="1">Uncharacterized protein</fullName>
    </submittedName>
</protein>